<dbReference type="RefSeq" id="WP_338115241.1">
    <property type="nucleotide sequence ID" value="NZ_JAGSOJ010000001.1"/>
</dbReference>
<gene>
    <name evidence="2" type="ORF">KDK92_04810</name>
</gene>
<evidence type="ECO:0000313" key="3">
    <source>
        <dbReference type="Proteomes" id="UP001056429"/>
    </source>
</evidence>
<evidence type="ECO:0000313" key="2">
    <source>
        <dbReference type="EMBL" id="MCM1989053.1"/>
    </source>
</evidence>
<comment type="caution">
    <text evidence="2">The sequence shown here is derived from an EMBL/GenBank/DDBJ whole genome shotgun (WGS) entry which is preliminary data.</text>
</comment>
<dbReference type="InterPro" id="IPR008756">
    <property type="entry name" value="Peptidase_M56"/>
</dbReference>
<protein>
    <recommendedName>
        <fullName evidence="1">Peptidase M56 domain-containing protein</fullName>
    </recommendedName>
</protein>
<accession>A0A9J6NZL1</accession>
<proteinExistence type="predicted"/>
<reference evidence="2" key="1">
    <citation type="journal article" date="2021" name="mSystems">
        <title>Bacteria and Archaea Synergistically Convert Glycine Betaine to Biogenic Methane in the Formosa Cold Seep of the South China Sea.</title>
        <authorList>
            <person name="Li L."/>
            <person name="Zhang W."/>
            <person name="Zhang S."/>
            <person name="Song L."/>
            <person name="Sun Q."/>
            <person name="Zhang H."/>
            <person name="Xiang H."/>
            <person name="Dong X."/>
        </authorList>
    </citation>
    <scope>NUCLEOTIDE SEQUENCE</scope>
    <source>
        <strain evidence="2">ZWT</strain>
    </source>
</reference>
<dbReference type="AlphaFoldDB" id="A0A9J6NZL1"/>
<dbReference type="Pfam" id="PF05569">
    <property type="entry name" value="Peptidase_M56"/>
    <property type="match status" value="1"/>
</dbReference>
<dbReference type="Proteomes" id="UP001056429">
    <property type="component" value="Unassembled WGS sequence"/>
</dbReference>
<organism evidence="2 3">
    <name type="scientific">Oceanirhabdus seepicola</name>
    <dbReference type="NCBI Taxonomy" id="2828781"/>
    <lineage>
        <taxon>Bacteria</taxon>
        <taxon>Bacillati</taxon>
        <taxon>Bacillota</taxon>
        <taxon>Clostridia</taxon>
        <taxon>Eubacteriales</taxon>
        <taxon>Clostridiaceae</taxon>
        <taxon>Oceanirhabdus</taxon>
    </lineage>
</organism>
<name>A0A9J6NZL1_9CLOT</name>
<keyword evidence="3" id="KW-1185">Reference proteome</keyword>
<feature type="domain" description="Peptidase M56" evidence="1">
    <location>
        <begin position="1"/>
        <end position="42"/>
    </location>
</feature>
<reference evidence="2" key="2">
    <citation type="submission" date="2021-04" db="EMBL/GenBank/DDBJ databases">
        <authorList>
            <person name="Dong X."/>
        </authorList>
    </citation>
    <scope>NUCLEOTIDE SEQUENCE</scope>
    <source>
        <strain evidence="2">ZWT</strain>
    </source>
</reference>
<dbReference type="EMBL" id="JAGSOJ010000001">
    <property type="protein sequence ID" value="MCM1989053.1"/>
    <property type="molecule type" value="Genomic_DNA"/>
</dbReference>
<evidence type="ECO:0000259" key="1">
    <source>
        <dbReference type="Pfam" id="PF05569"/>
    </source>
</evidence>
<sequence length="69" mass="8161">MIYKWLVQLTVCIHWFNPIVYIVSKEINKACEFSCDESVLASDYVANKYIKQAEEQQYGEFFVPYLKGE</sequence>